<evidence type="ECO:0000259" key="6">
    <source>
        <dbReference type="PROSITE" id="PS51296"/>
    </source>
</evidence>
<dbReference type="GO" id="GO:0016705">
    <property type="term" value="F:oxidoreductase activity, acting on paired donors, with incorporation or reduction of molecular oxygen"/>
    <property type="evidence" value="ECO:0007669"/>
    <property type="project" value="UniProtKB-ARBA"/>
</dbReference>
<gene>
    <name evidence="7" type="ORF">D8M04_03000</name>
</gene>
<dbReference type="InterPro" id="IPR036188">
    <property type="entry name" value="FAD/NAD-bd_sf"/>
</dbReference>
<evidence type="ECO:0000256" key="5">
    <source>
        <dbReference type="ARBA" id="ARBA00023157"/>
    </source>
</evidence>
<dbReference type="Gene3D" id="3.50.50.60">
    <property type="entry name" value="FAD/NAD(P)-binding domain"/>
    <property type="match status" value="1"/>
</dbReference>
<evidence type="ECO:0000313" key="7">
    <source>
        <dbReference type="EMBL" id="RLL48258.1"/>
    </source>
</evidence>
<dbReference type="InterPro" id="IPR017941">
    <property type="entry name" value="Rieske_2Fe-2S"/>
</dbReference>
<dbReference type="PANTHER" id="PTHR13847">
    <property type="entry name" value="SARCOSINE DEHYDROGENASE-RELATED"/>
    <property type="match status" value="1"/>
</dbReference>
<proteinExistence type="predicted"/>
<dbReference type="PANTHER" id="PTHR13847:SF274">
    <property type="entry name" value="RIESKE 2FE-2S IRON-SULFUR PROTEIN YHFW-RELATED"/>
    <property type="match status" value="1"/>
</dbReference>
<dbReference type="InterPro" id="IPR005805">
    <property type="entry name" value="Rieske_Fe-S_prot_C"/>
</dbReference>
<dbReference type="Pfam" id="PF01266">
    <property type="entry name" value="DAO"/>
    <property type="match status" value="1"/>
</dbReference>
<accession>A0A498DGD8</accession>
<reference evidence="7 8" key="1">
    <citation type="submission" date="2018-10" db="EMBL/GenBank/DDBJ databases">
        <title>Oceanobacillus sp. YLB-02 draft genome.</title>
        <authorList>
            <person name="Yu L."/>
        </authorList>
    </citation>
    <scope>NUCLEOTIDE SEQUENCE [LARGE SCALE GENOMIC DNA]</scope>
    <source>
        <strain evidence="7 8">YLB-02</strain>
    </source>
</reference>
<dbReference type="OrthoDB" id="9767869at2"/>
<dbReference type="Gene3D" id="2.102.10.10">
    <property type="entry name" value="Rieske [2Fe-2S] iron-sulphur domain"/>
    <property type="match status" value="1"/>
</dbReference>
<dbReference type="GO" id="GO:0016020">
    <property type="term" value="C:membrane"/>
    <property type="evidence" value="ECO:0007669"/>
    <property type="project" value="InterPro"/>
</dbReference>
<dbReference type="InterPro" id="IPR038010">
    <property type="entry name" value="YhfW_C"/>
</dbReference>
<keyword evidence="4" id="KW-0411">Iron-sulfur</keyword>
<evidence type="ECO:0000256" key="1">
    <source>
        <dbReference type="ARBA" id="ARBA00022714"/>
    </source>
</evidence>
<organism evidence="7 8">
    <name type="scientific">Oceanobacillus piezotolerans</name>
    <dbReference type="NCBI Taxonomy" id="2448030"/>
    <lineage>
        <taxon>Bacteria</taxon>
        <taxon>Bacillati</taxon>
        <taxon>Bacillota</taxon>
        <taxon>Bacilli</taxon>
        <taxon>Bacillales</taxon>
        <taxon>Bacillaceae</taxon>
        <taxon>Oceanobacillus</taxon>
    </lineage>
</organism>
<dbReference type="InterPro" id="IPR006076">
    <property type="entry name" value="FAD-dep_OxRdtase"/>
</dbReference>
<dbReference type="AlphaFoldDB" id="A0A498DGD8"/>
<comment type="caution">
    <text evidence="7">The sequence shown here is derived from an EMBL/GenBank/DDBJ whole genome shotgun (WGS) entry which is preliminary data.</text>
</comment>
<dbReference type="GO" id="GO:0046872">
    <property type="term" value="F:metal ion binding"/>
    <property type="evidence" value="ECO:0007669"/>
    <property type="project" value="UniProtKB-KW"/>
</dbReference>
<dbReference type="FunFam" id="2.102.10.10:FF:000014">
    <property type="entry name" value="Oxidoreductase, FAD dependent"/>
    <property type="match status" value="1"/>
</dbReference>
<dbReference type="GO" id="GO:0005737">
    <property type="term" value="C:cytoplasm"/>
    <property type="evidence" value="ECO:0007669"/>
    <property type="project" value="TreeGrafter"/>
</dbReference>
<evidence type="ECO:0000256" key="2">
    <source>
        <dbReference type="ARBA" id="ARBA00022723"/>
    </source>
</evidence>
<feature type="domain" description="Rieske" evidence="6">
    <location>
        <begin position="422"/>
        <end position="507"/>
    </location>
</feature>
<protein>
    <submittedName>
        <fullName evidence="7">FAD-dependent oxidoreductase</fullName>
    </submittedName>
</protein>
<keyword evidence="3" id="KW-0408">Iron</keyword>
<sequence length="507" mass="57008">MTQSEMPAFPESYWHDSVKFPTFSKVEGTIKSEVVIVGAGITGITAAYHLSQQNVKVVVLEAGLIGNGTTGHTTAKITAQHGIIYDEFIQHFGLEGAAKYYKAQSEAKAYIKDTINKLHISCDYKEEDAYIYTNQDNYLSTLEKEKAAYDQLGIEGEMTNHISLQVPHKAALIMKNQAQFHPLKYLKALVEECTKNGVEFYENTTAMDMEYNTAPAVITRDGHRVYGKHIIAASHFPFYDKESFYFTRMYPERSYIIAMKAEDEYPGGMYITAESPTRSIRSATINGETIWIIGGDSHKTGQGKSTIKHYESLKAFADSHFRVKDYIYRWSAQDLTTMDKMPYIGAIKNTDASIMVATGFRKWGMTNGTIAGKILADKILGVKNDYASVFIPSRFHSDPDLKKFMEINADVAKHLLKGKLEFTDNSIEKLQPDEATITRIDGQRTGVYKDKHNKLFAVDTTCTHLGCEVEWNSGDRSWDCPCHGSRFSITGEVMEGPAKKPLKQRKV</sequence>
<dbReference type="Proteomes" id="UP000270219">
    <property type="component" value="Unassembled WGS sequence"/>
</dbReference>
<dbReference type="SUPFAM" id="SSF50022">
    <property type="entry name" value="ISP domain"/>
    <property type="match status" value="1"/>
</dbReference>
<dbReference type="CDD" id="cd03477">
    <property type="entry name" value="Rieske_YhfW_C"/>
    <property type="match status" value="1"/>
</dbReference>
<dbReference type="GO" id="GO:0051537">
    <property type="term" value="F:2 iron, 2 sulfur cluster binding"/>
    <property type="evidence" value="ECO:0007669"/>
    <property type="project" value="UniProtKB-KW"/>
</dbReference>
<name>A0A498DGD8_9BACI</name>
<dbReference type="SUPFAM" id="SSF51971">
    <property type="entry name" value="Nucleotide-binding domain"/>
    <property type="match status" value="1"/>
</dbReference>
<dbReference type="GO" id="GO:0004497">
    <property type="term" value="F:monooxygenase activity"/>
    <property type="evidence" value="ECO:0007669"/>
    <property type="project" value="UniProtKB-ARBA"/>
</dbReference>
<dbReference type="RefSeq" id="WP_121521273.1">
    <property type="nucleotide sequence ID" value="NZ_RCHR01000001.1"/>
</dbReference>
<keyword evidence="5" id="KW-1015">Disulfide bond</keyword>
<dbReference type="EMBL" id="RCHR01000001">
    <property type="protein sequence ID" value="RLL48258.1"/>
    <property type="molecule type" value="Genomic_DNA"/>
</dbReference>
<evidence type="ECO:0000256" key="4">
    <source>
        <dbReference type="ARBA" id="ARBA00023014"/>
    </source>
</evidence>
<evidence type="ECO:0000313" key="8">
    <source>
        <dbReference type="Proteomes" id="UP000270219"/>
    </source>
</evidence>
<dbReference type="Pfam" id="PF00355">
    <property type="entry name" value="Rieske"/>
    <property type="match status" value="1"/>
</dbReference>
<dbReference type="InterPro" id="IPR036922">
    <property type="entry name" value="Rieske_2Fe-2S_sf"/>
</dbReference>
<dbReference type="PROSITE" id="PS51296">
    <property type="entry name" value="RIESKE"/>
    <property type="match status" value="1"/>
</dbReference>
<dbReference type="PRINTS" id="PR00162">
    <property type="entry name" value="RIESKE"/>
</dbReference>
<keyword evidence="8" id="KW-1185">Reference proteome</keyword>
<keyword evidence="2" id="KW-0479">Metal-binding</keyword>
<keyword evidence="1" id="KW-0001">2Fe-2S</keyword>
<dbReference type="Gene3D" id="3.30.9.10">
    <property type="entry name" value="D-Amino Acid Oxidase, subunit A, domain 2"/>
    <property type="match status" value="1"/>
</dbReference>
<evidence type="ECO:0000256" key="3">
    <source>
        <dbReference type="ARBA" id="ARBA00023004"/>
    </source>
</evidence>